<dbReference type="PANTHER" id="PTHR43735:SF3">
    <property type="entry name" value="FERROPTOSIS SUPPRESSOR PROTEIN 1"/>
    <property type="match status" value="1"/>
</dbReference>
<feature type="compositionally biased region" description="Basic and acidic residues" evidence="5">
    <location>
        <begin position="34"/>
        <end position="43"/>
    </location>
</feature>
<evidence type="ECO:0000256" key="2">
    <source>
        <dbReference type="ARBA" id="ARBA00022630"/>
    </source>
</evidence>
<evidence type="ECO:0000313" key="7">
    <source>
        <dbReference type="EMBL" id="OMH83081.1"/>
    </source>
</evidence>
<evidence type="ECO:0000256" key="5">
    <source>
        <dbReference type="SAM" id="MobiDB-lite"/>
    </source>
</evidence>
<feature type="compositionally biased region" description="Polar residues" evidence="5">
    <location>
        <begin position="44"/>
        <end position="54"/>
    </location>
</feature>
<evidence type="ECO:0000313" key="8">
    <source>
        <dbReference type="Proteomes" id="UP000188320"/>
    </source>
</evidence>
<comment type="caution">
    <text evidence="7">The sequence shown here is derived from an EMBL/GenBank/DDBJ whole genome shotgun (WGS) entry which is preliminary data.</text>
</comment>
<gene>
    <name evidence="7" type="ORF">AX774_g3419</name>
</gene>
<reference evidence="8" key="1">
    <citation type="submission" date="2017-01" db="EMBL/GenBank/DDBJ databases">
        <authorList>
            <person name="Wang Y."/>
            <person name="White M."/>
            <person name="Kvist S."/>
            <person name="Moncalvo J.-M."/>
        </authorList>
    </citation>
    <scope>NUCLEOTIDE SEQUENCE [LARGE SCALE GENOMIC DNA]</scope>
    <source>
        <strain evidence="8">COL-18-3</strain>
    </source>
</reference>
<accession>A0A1R1PQ66</accession>
<dbReference type="EMBL" id="LSSK01000518">
    <property type="protein sequence ID" value="OMH83081.1"/>
    <property type="molecule type" value="Genomic_DNA"/>
</dbReference>
<feature type="region of interest" description="Disordered" evidence="5">
    <location>
        <begin position="1"/>
        <end position="62"/>
    </location>
</feature>
<dbReference type="InterPro" id="IPR023753">
    <property type="entry name" value="FAD/NAD-binding_dom"/>
</dbReference>
<dbReference type="PANTHER" id="PTHR43735">
    <property type="entry name" value="APOPTOSIS-INDUCING FACTOR 1"/>
    <property type="match status" value="1"/>
</dbReference>
<keyword evidence="3" id="KW-0274">FAD</keyword>
<evidence type="ECO:0000256" key="4">
    <source>
        <dbReference type="ARBA" id="ARBA00023002"/>
    </source>
</evidence>
<keyword evidence="4" id="KW-0560">Oxidoreductase</keyword>
<organism evidence="7 8">
    <name type="scientific">Zancudomyces culisetae</name>
    <name type="common">Gut fungus</name>
    <name type="synonym">Smittium culisetae</name>
    <dbReference type="NCBI Taxonomy" id="1213189"/>
    <lineage>
        <taxon>Eukaryota</taxon>
        <taxon>Fungi</taxon>
        <taxon>Fungi incertae sedis</taxon>
        <taxon>Zoopagomycota</taxon>
        <taxon>Kickxellomycotina</taxon>
        <taxon>Harpellomycetes</taxon>
        <taxon>Harpellales</taxon>
        <taxon>Legeriomycetaceae</taxon>
        <taxon>Zancudomyces</taxon>
    </lineage>
</organism>
<evidence type="ECO:0000256" key="3">
    <source>
        <dbReference type="ARBA" id="ARBA00022827"/>
    </source>
</evidence>
<dbReference type="Proteomes" id="UP000188320">
    <property type="component" value="Unassembled WGS sequence"/>
</dbReference>
<dbReference type="GO" id="GO:0005737">
    <property type="term" value="C:cytoplasm"/>
    <property type="evidence" value="ECO:0007669"/>
    <property type="project" value="TreeGrafter"/>
</dbReference>
<dbReference type="GO" id="GO:0050660">
    <property type="term" value="F:flavin adenine dinucleotide binding"/>
    <property type="evidence" value="ECO:0007669"/>
    <property type="project" value="TreeGrafter"/>
</dbReference>
<evidence type="ECO:0000256" key="1">
    <source>
        <dbReference type="ARBA" id="ARBA00006442"/>
    </source>
</evidence>
<name>A0A1R1PQ66_ZANCU</name>
<dbReference type="InterPro" id="IPR036188">
    <property type="entry name" value="FAD/NAD-bd_sf"/>
</dbReference>
<comment type="similarity">
    <text evidence="1">Belongs to the FAD-dependent oxidoreductase family.</text>
</comment>
<feature type="domain" description="FAD/NAD(P)-binding" evidence="6">
    <location>
        <begin position="142"/>
        <end position="453"/>
    </location>
</feature>
<protein>
    <submittedName>
        <fullName evidence="7">Apoptosis-inducing factor-like protein</fullName>
    </submittedName>
</protein>
<dbReference type="Gene3D" id="3.50.50.100">
    <property type="match status" value="1"/>
</dbReference>
<dbReference type="OrthoDB" id="202203at2759"/>
<keyword evidence="2" id="KW-0285">Flavoprotein</keyword>
<dbReference type="AlphaFoldDB" id="A0A1R1PQ66"/>
<keyword evidence="8" id="KW-1185">Reference proteome</keyword>
<feature type="region of interest" description="Disordered" evidence="5">
    <location>
        <begin position="74"/>
        <end position="108"/>
    </location>
</feature>
<dbReference type="SUPFAM" id="SSF51905">
    <property type="entry name" value="FAD/NAD(P)-binding domain"/>
    <property type="match status" value="1"/>
</dbReference>
<evidence type="ECO:0000259" key="6">
    <source>
        <dbReference type="Pfam" id="PF07992"/>
    </source>
</evidence>
<dbReference type="Pfam" id="PF07992">
    <property type="entry name" value="Pyr_redox_2"/>
    <property type="match status" value="1"/>
</dbReference>
<sequence length="576" mass="64160">MSDDEVKSRSRRVRKLDDQCAPPPKAMLNQNKDLPSRISDDSSRTLTDASQAPDSQAPGKKRLFGKFFGLRKDKSSGVGSNEGAKADDKNTGDSASMYDGGPDSNDTKSIFSFRTRDLLRSESGNGAEASVVNENVLAVALKVVIIGFSYSGATLSAYLEKIAKYHVKIIIIEQDKEVYFTAGAHAACLDVTLAPYLEVPINEEKVFKYKHNQIIRGSVCDITDEYVETKDGKMIHYDVLVVATGSIYPPPNQFQNTTGPGMGLLRKKTEDADTTHTKTTKEMTSYFQQYLKSKTILVIGGGLTGCEFTTRIRKDANARKVTLIHDKPMLLDDSFPEKFRKKLADKLKYEGVELLLNETAAIPTDGNFGYPPKGRWVETKAGTMIFSDIQINCTGHKGNTSFMFKNEKMFKKAVEETSNFIKVNRYMQVIGHQKIFAIGDCTNIDGIKCFDRIKKQVAAVGNSICNWAMEHVKLHLEEFGDDSGGGGGGSHIDAAAIVDSIKLEYWHPDSDVALDSIKRNEIDQSIYFTKEKWMNNENYPLEPRITTFGEISTRKVDDLKHFYRLLGSELESHSGF</sequence>
<proteinExistence type="inferred from homology"/>
<dbReference type="GO" id="GO:0004174">
    <property type="term" value="F:electron-transferring-flavoprotein dehydrogenase activity"/>
    <property type="evidence" value="ECO:0007669"/>
    <property type="project" value="TreeGrafter"/>
</dbReference>